<keyword evidence="3 6" id="KW-0812">Transmembrane</keyword>
<evidence type="ECO:0000256" key="6">
    <source>
        <dbReference type="SAM" id="Phobius"/>
    </source>
</evidence>
<keyword evidence="2" id="KW-1003">Cell membrane</keyword>
<evidence type="ECO:0000256" key="2">
    <source>
        <dbReference type="ARBA" id="ARBA00022475"/>
    </source>
</evidence>
<keyword evidence="8" id="KW-1185">Reference proteome</keyword>
<dbReference type="STRING" id="317619.GCA_000332315_01671"/>
<gene>
    <name evidence="7" type="ORF">PROH_17685</name>
</gene>
<comment type="subcellular location">
    <subcellularLocation>
        <location evidence="1">Cell membrane</location>
        <topology evidence="1">Multi-pass membrane protein</topology>
    </subcellularLocation>
</comment>
<dbReference type="InterPro" id="IPR020948">
    <property type="entry name" value="P_starv_induced_PsiE-like"/>
</dbReference>
<evidence type="ECO:0000256" key="3">
    <source>
        <dbReference type="ARBA" id="ARBA00022692"/>
    </source>
</evidence>
<evidence type="ECO:0000256" key="4">
    <source>
        <dbReference type="ARBA" id="ARBA00022989"/>
    </source>
</evidence>
<reference evidence="7" key="1">
    <citation type="submission" date="2012-04" db="EMBL/GenBank/DDBJ databases">
        <authorList>
            <person name="Borisov I.G."/>
            <person name="Ivanikova N.V."/>
            <person name="Pinevich A.V."/>
        </authorList>
    </citation>
    <scope>NUCLEOTIDE SEQUENCE</scope>
    <source>
        <strain evidence="7">CALU 1027</strain>
    </source>
</reference>
<comment type="caution">
    <text evidence="7">The sequence shown here is derived from an EMBL/GenBank/DDBJ whole genome shotgun (WGS) entry which is preliminary data.</text>
</comment>
<feature type="transmembrane region" description="Helical" evidence="6">
    <location>
        <begin position="80"/>
        <end position="102"/>
    </location>
</feature>
<evidence type="ECO:0000313" key="7">
    <source>
        <dbReference type="EMBL" id="KKI98681.1"/>
    </source>
</evidence>
<dbReference type="RefSeq" id="WP_044076548.1">
    <property type="nucleotide sequence ID" value="NZ_KB235936.1"/>
</dbReference>
<keyword evidence="5 6" id="KW-0472">Membrane</keyword>
<evidence type="ECO:0000256" key="5">
    <source>
        <dbReference type="ARBA" id="ARBA00023136"/>
    </source>
</evidence>
<evidence type="ECO:0000256" key="1">
    <source>
        <dbReference type="ARBA" id="ARBA00004651"/>
    </source>
</evidence>
<protein>
    <submittedName>
        <fullName evidence="7">Membrane protein</fullName>
    </submittedName>
</protein>
<keyword evidence="4 6" id="KW-1133">Transmembrane helix</keyword>
<feature type="transmembrane region" description="Helical" evidence="6">
    <location>
        <begin position="144"/>
        <end position="161"/>
    </location>
</feature>
<dbReference type="AlphaFoldDB" id="A0A0M2PWC9"/>
<dbReference type="GO" id="GO:0005886">
    <property type="term" value="C:plasma membrane"/>
    <property type="evidence" value="ECO:0007669"/>
    <property type="project" value="UniProtKB-SubCell"/>
</dbReference>
<feature type="transmembrane region" description="Helical" evidence="6">
    <location>
        <begin position="34"/>
        <end position="60"/>
    </location>
</feature>
<dbReference type="Pfam" id="PF06146">
    <property type="entry name" value="PsiE"/>
    <property type="match status" value="1"/>
</dbReference>
<evidence type="ECO:0000313" key="8">
    <source>
        <dbReference type="Proteomes" id="UP000034681"/>
    </source>
</evidence>
<dbReference type="OrthoDB" id="488857at2"/>
<proteinExistence type="predicted"/>
<dbReference type="EMBL" id="AJTX02000007">
    <property type="protein sequence ID" value="KKI98681.1"/>
    <property type="molecule type" value="Genomic_DNA"/>
</dbReference>
<name>A0A0M2PWC9_PROHO</name>
<sequence length="168" mass="18680">MSSHRKLYTLFRKLNSDQSFLHLMEGFETIVAKLLSLGMVVVISISIWDLAIILSQTFLADASLLLSQKTVVTITTAKEFFTKTLIEILGVFLSILIALEVLENITAYLRRHVIQLELVIATSLTAVARKIIILDLDKVTGIDLIGLAVAIFALSISYLIVRQSHHDS</sequence>
<dbReference type="Proteomes" id="UP000034681">
    <property type="component" value="Unassembled WGS sequence"/>
</dbReference>
<organism evidence="7 8">
    <name type="scientific">Prochlorothrix hollandica PCC 9006 = CALU 1027</name>
    <dbReference type="NCBI Taxonomy" id="317619"/>
    <lineage>
        <taxon>Bacteria</taxon>
        <taxon>Bacillati</taxon>
        <taxon>Cyanobacteriota</taxon>
        <taxon>Cyanophyceae</taxon>
        <taxon>Prochlorotrichales</taxon>
        <taxon>Prochlorotrichaceae</taxon>
        <taxon>Prochlorothrix</taxon>
    </lineage>
</organism>
<dbReference type="eggNOG" id="COG3431">
    <property type="taxonomic scope" value="Bacteria"/>
</dbReference>
<accession>A0A0M2PWC9</accession>